<keyword evidence="4 5" id="KW-0472">Membrane</keyword>
<organism evidence="8 9">
    <name type="scientific">Oribacterium sinus</name>
    <dbReference type="NCBI Taxonomy" id="237576"/>
    <lineage>
        <taxon>Bacteria</taxon>
        <taxon>Bacillati</taxon>
        <taxon>Bacillota</taxon>
        <taxon>Clostridia</taxon>
        <taxon>Lachnospirales</taxon>
        <taxon>Lachnospiraceae</taxon>
        <taxon>Oribacterium</taxon>
    </lineage>
</organism>
<keyword evidence="3 5" id="KW-1133">Transmembrane helix</keyword>
<dbReference type="Proteomes" id="UP000780721">
    <property type="component" value="Unassembled WGS sequence"/>
</dbReference>
<proteinExistence type="predicted"/>
<dbReference type="GO" id="GO:0000271">
    <property type="term" value="P:polysaccharide biosynthetic process"/>
    <property type="evidence" value="ECO:0007669"/>
    <property type="project" value="InterPro"/>
</dbReference>
<feature type="domain" description="GtrA/DPMS transmembrane" evidence="7">
    <location>
        <begin position="273"/>
        <end position="330"/>
    </location>
</feature>
<feature type="domain" description="Glycosyltransferase 2-like" evidence="6">
    <location>
        <begin position="53"/>
        <end position="182"/>
    </location>
</feature>
<dbReference type="AlphaFoldDB" id="A0A930DWE5"/>
<evidence type="ECO:0000256" key="5">
    <source>
        <dbReference type="SAM" id="Phobius"/>
    </source>
</evidence>
<evidence type="ECO:0000313" key="9">
    <source>
        <dbReference type="Proteomes" id="UP000780721"/>
    </source>
</evidence>
<reference evidence="8" key="1">
    <citation type="submission" date="2020-04" db="EMBL/GenBank/DDBJ databases">
        <title>Deep metagenomics examines the oral microbiome during advanced dental caries in children, revealing novel taxa and co-occurrences with host molecules.</title>
        <authorList>
            <person name="Baker J.L."/>
            <person name="Morton J.T."/>
            <person name="Dinis M."/>
            <person name="Alvarez R."/>
            <person name="Tran N.C."/>
            <person name="Knight R."/>
            <person name="Edlund A."/>
        </authorList>
    </citation>
    <scope>NUCLEOTIDE SEQUENCE</scope>
    <source>
        <strain evidence="8">JCVI_48_bin.5</strain>
    </source>
</reference>
<gene>
    <name evidence="8" type="ORF">HXM91_04165</name>
</gene>
<accession>A0A930DWE5</accession>
<dbReference type="Pfam" id="PF04138">
    <property type="entry name" value="GtrA_DPMS_TM"/>
    <property type="match status" value="2"/>
</dbReference>
<dbReference type="PANTHER" id="PTHR10859:SF114">
    <property type="entry name" value="DOLICHOL-PHOSPHATE MANNOSYLTRANSFERASE"/>
    <property type="match status" value="1"/>
</dbReference>
<feature type="transmembrane region" description="Helical" evidence="5">
    <location>
        <begin position="286"/>
        <end position="306"/>
    </location>
</feature>
<evidence type="ECO:0000256" key="1">
    <source>
        <dbReference type="ARBA" id="ARBA00004141"/>
    </source>
</evidence>
<feature type="domain" description="GtrA/DPMS transmembrane" evidence="7">
    <location>
        <begin position="360"/>
        <end position="416"/>
    </location>
</feature>
<evidence type="ECO:0000256" key="2">
    <source>
        <dbReference type="ARBA" id="ARBA00022692"/>
    </source>
</evidence>
<dbReference type="SUPFAM" id="SSF53448">
    <property type="entry name" value="Nucleotide-diphospho-sugar transferases"/>
    <property type="match status" value="1"/>
</dbReference>
<comment type="caution">
    <text evidence="8">The sequence shown here is derived from an EMBL/GenBank/DDBJ whole genome shotgun (WGS) entry which is preliminary data.</text>
</comment>
<evidence type="ECO:0000259" key="7">
    <source>
        <dbReference type="Pfam" id="PF04138"/>
    </source>
</evidence>
<name>A0A930DWE5_9FIRM</name>
<keyword evidence="2 5" id="KW-0812">Transmembrane</keyword>
<dbReference type="EMBL" id="JABZRB010000087">
    <property type="protein sequence ID" value="MBF1305036.1"/>
    <property type="molecule type" value="Genomic_DNA"/>
</dbReference>
<dbReference type="CDD" id="cd04179">
    <property type="entry name" value="DPM_DPG-synthase_like"/>
    <property type="match status" value="1"/>
</dbReference>
<evidence type="ECO:0000256" key="3">
    <source>
        <dbReference type="ARBA" id="ARBA00022989"/>
    </source>
</evidence>
<protein>
    <submittedName>
        <fullName evidence="8">Bifunctional glycosyltransferase family 2/GtrA family protein</fullName>
    </submittedName>
</protein>
<dbReference type="InterPro" id="IPR007267">
    <property type="entry name" value="GtrA_DPMS_TM"/>
</dbReference>
<dbReference type="Pfam" id="PF00535">
    <property type="entry name" value="Glycos_transf_2"/>
    <property type="match status" value="1"/>
</dbReference>
<dbReference type="Gene3D" id="3.90.550.10">
    <property type="entry name" value="Spore Coat Polysaccharide Biosynthesis Protein SpsA, Chain A"/>
    <property type="match status" value="1"/>
</dbReference>
<evidence type="ECO:0000259" key="6">
    <source>
        <dbReference type="Pfam" id="PF00535"/>
    </source>
</evidence>
<dbReference type="InterPro" id="IPR001173">
    <property type="entry name" value="Glyco_trans_2-like"/>
</dbReference>
<evidence type="ECO:0000313" key="8">
    <source>
        <dbReference type="EMBL" id="MBF1305036.1"/>
    </source>
</evidence>
<feature type="transmembrane region" description="Helical" evidence="5">
    <location>
        <begin position="363"/>
        <end position="387"/>
    </location>
</feature>
<dbReference type="PANTHER" id="PTHR10859">
    <property type="entry name" value="GLYCOSYL TRANSFERASE"/>
    <property type="match status" value="1"/>
</dbReference>
<evidence type="ECO:0000256" key="4">
    <source>
        <dbReference type="ARBA" id="ARBA00023136"/>
    </source>
</evidence>
<dbReference type="GO" id="GO:0016020">
    <property type="term" value="C:membrane"/>
    <property type="evidence" value="ECO:0007669"/>
    <property type="project" value="UniProtKB-SubCell"/>
</dbReference>
<dbReference type="InterPro" id="IPR029044">
    <property type="entry name" value="Nucleotide-diphossugar_trans"/>
</dbReference>
<dbReference type="GO" id="GO:0006487">
    <property type="term" value="P:protein N-linked glycosylation"/>
    <property type="evidence" value="ECO:0007669"/>
    <property type="project" value="TreeGrafter"/>
</dbReference>
<feature type="transmembrane region" description="Helical" evidence="5">
    <location>
        <begin position="393"/>
        <end position="410"/>
    </location>
</feature>
<comment type="subcellular location">
    <subcellularLocation>
        <location evidence="1">Membrane</location>
        <topology evidence="1">Multi-pass membrane protein</topology>
    </subcellularLocation>
</comment>
<sequence>MAKTAFFLLFQLHFSFFSYTPAMKGIEASTSNFHLENLSRQGGISMKKRIALIPAYKPNIQLLEFVKGIEEHGMDCLIVNDGSGEEYLSLFHKIERETEARVLSFPENRGKGAALKAGLEYLQKENAGLQGDFTLITLDADGQHLLKDALNLLSVAEEKKDTLILGSRTQSKDSPLRSRIGNGITKEVFNLCTGVEVKDTQTGMRAFSGKMIPEMLDISGERYEYEMNVLLFLAKEGGPMEEVPIETVYINDNVESHFDTVKDSYRIYKQILKFSASSLVSFLADFLLYSFFFLITGGLFVSNFLARVISLHINFFLNKTMVFSTDGEKEDIAEGKKRMENARVQKGTKWNLSALKSFKKEEYLSYLGLAAFIFLINSFILSGIVGSLGMNPYLAKILTEGLLFCLSYFVQKKWIFEKKNSKKAGVKEKELMRSRGLTKIEDSTAFSEKKDEELAVFEEVVKEKNKQIMQVQA</sequence>